<keyword evidence="1" id="KW-0808">Transferase</keyword>
<evidence type="ECO:0000313" key="3">
    <source>
        <dbReference type="EMBL" id="SVA84031.1"/>
    </source>
</evidence>
<dbReference type="SUPFAM" id="SSF53335">
    <property type="entry name" value="S-adenosyl-L-methionine-dependent methyltransferases"/>
    <property type="match status" value="1"/>
</dbReference>
<dbReference type="AlphaFoldDB" id="A0A381Z512"/>
<proteinExistence type="predicted"/>
<dbReference type="EMBL" id="UINC01019880">
    <property type="protein sequence ID" value="SVA84031.1"/>
    <property type="molecule type" value="Genomic_DNA"/>
</dbReference>
<reference evidence="3" key="1">
    <citation type="submission" date="2018-05" db="EMBL/GenBank/DDBJ databases">
        <authorList>
            <person name="Lanie J.A."/>
            <person name="Ng W.-L."/>
            <person name="Kazmierczak K.M."/>
            <person name="Andrzejewski T.M."/>
            <person name="Davidsen T.M."/>
            <person name="Wayne K.J."/>
            <person name="Tettelin H."/>
            <person name="Glass J.I."/>
            <person name="Rusch D."/>
            <person name="Podicherti R."/>
            <person name="Tsui H.-C.T."/>
            <person name="Winkler M.E."/>
        </authorList>
    </citation>
    <scope>NUCLEOTIDE SEQUENCE</scope>
</reference>
<accession>A0A381Z512</accession>
<dbReference type="CDD" id="cd02440">
    <property type="entry name" value="AdoMet_MTases"/>
    <property type="match status" value="1"/>
</dbReference>
<dbReference type="Gene3D" id="3.40.50.150">
    <property type="entry name" value="Vaccinia Virus protein VP39"/>
    <property type="match status" value="1"/>
</dbReference>
<protein>
    <recommendedName>
        <fullName evidence="2">Methyltransferase domain-containing protein</fullName>
    </recommendedName>
</protein>
<evidence type="ECO:0000256" key="1">
    <source>
        <dbReference type="ARBA" id="ARBA00022679"/>
    </source>
</evidence>
<dbReference type="GO" id="GO:0016740">
    <property type="term" value="F:transferase activity"/>
    <property type="evidence" value="ECO:0007669"/>
    <property type="project" value="UniProtKB-KW"/>
</dbReference>
<sequence length="264" mass="29501">MPFDQIVPRLESPAVRSYLLSLKLGTPALVASTLIVAVSAALAAPKKPTPLYEQLKRANIDGIGKFYMGREISHVMGHQGARWLERPEREREENTSEMIKCLKLKPGDQVADIGVGTGYIARRISKVIGTKGTIFGVDIQPEMLALLEKKMKAAGINNVKGVMGTIKNPKLAANSLDFVIMVDVYHEFSHPYEMMEGIVKALKPGGRVAFVEYRGEDPKVPIKRLHKMTEAQVKKEAALFPLKHVETYKKLPWQHVVFFRKVVE</sequence>
<gene>
    <name evidence="3" type="ORF">METZ01_LOCUS136885</name>
</gene>
<organism evidence="3">
    <name type="scientific">marine metagenome</name>
    <dbReference type="NCBI Taxonomy" id="408172"/>
    <lineage>
        <taxon>unclassified sequences</taxon>
        <taxon>metagenomes</taxon>
        <taxon>ecological metagenomes</taxon>
    </lineage>
</organism>
<name>A0A381Z512_9ZZZZ</name>
<dbReference type="PANTHER" id="PTHR43861">
    <property type="entry name" value="TRANS-ACONITATE 2-METHYLTRANSFERASE-RELATED"/>
    <property type="match status" value="1"/>
</dbReference>
<dbReference type="InterPro" id="IPR041698">
    <property type="entry name" value="Methyltransf_25"/>
</dbReference>
<evidence type="ECO:0000259" key="2">
    <source>
        <dbReference type="Pfam" id="PF13649"/>
    </source>
</evidence>
<dbReference type="Pfam" id="PF13649">
    <property type="entry name" value="Methyltransf_25"/>
    <property type="match status" value="1"/>
</dbReference>
<dbReference type="InterPro" id="IPR029063">
    <property type="entry name" value="SAM-dependent_MTases_sf"/>
</dbReference>
<feature type="domain" description="Methyltransferase" evidence="2">
    <location>
        <begin position="110"/>
        <end position="206"/>
    </location>
</feature>